<proteinExistence type="predicted"/>
<evidence type="ECO:0000313" key="3">
    <source>
        <dbReference type="Proteomes" id="UP000886653"/>
    </source>
</evidence>
<dbReference type="AlphaFoldDB" id="A0A9P6NQI6"/>
<protein>
    <submittedName>
        <fullName evidence="2">Uncharacterized protein</fullName>
    </submittedName>
</protein>
<evidence type="ECO:0000313" key="2">
    <source>
        <dbReference type="EMBL" id="KAG0151526.1"/>
    </source>
</evidence>
<evidence type="ECO:0000256" key="1">
    <source>
        <dbReference type="SAM" id="Phobius"/>
    </source>
</evidence>
<dbReference type="EMBL" id="MU167212">
    <property type="protein sequence ID" value="KAG0151526.1"/>
    <property type="molecule type" value="Genomic_DNA"/>
</dbReference>
<comment type="caution">
    <text evidence="2">The sequence shown here is derived from an EMBL/GenBank/DDBJ whole genome shotgun (WGS) entry which is preliminary data.</text>
</comment>
<keyword evidence="1" id="KW-0812">Transmembrane</keyword>
<keyword evidence="1" id="KW-0472">Membrane</keyword>
<gene>
    <name evidence="2" type="ORF">CROQUDRAFT_86538</name>
</gene>
<feature type="transmembrane region" description="Helical" evidence="1">
    <location>
        <begin position="24"/>
        <end position="42"/>
    </location>
</feature>
<sequence length="117" mass="13618">MYFNPIVSFRHDLYTITPRATPDPVIAILTLLCRTYTLLYPIRTIPTVCSYYTTESIRTIDPFTFSIALFSFSIALFSFSIALFSFSIALFSFSIALFSFSIALFDRFRLFYLNYFI</sequence>
<feature type="transmembrane region" description="Helical" evidence="1">
    <location>
        <begin position="63"/>
        <end position="82"/>
    </location>
</feature>
<keyword evidence="3" id="KW-1185">Reference proteome</keyword>
<keyword evidence="1" id="KW-1133">Transmembrane helix</keyword>
<feature type="transmembrane region" description="Helical" evidence="1">
    <location>
        <begin position="88"/>
        <end position="105"/>
    </location>
</feature>
<accession>A0A9P6NQI6</accession>
<dbReference type="Proteomes" id="UP000886653">
    <property type="component" value="Unassembled WGS sequence"/>
</dbReference>
<name>A0A9P6NQI6_9BASI</name>
<reference evidence="2" key="1">
    <citation type="submission" date="2013-11" db="EMBL/GenBank/DDBJ databases">
        <title>Genome sequence of the fusiform rust pathogen reveals effectors for host alternation and coevolution with pine.</title>
        <authorList>
            <consortium name="DOE Joint Genome Institute"/>
            <person name="Smith K."/>
            <person name="Pendleton A."/>
            <person name="Kubisiak T."/>
            <person name="Anderson C."/>
            <person name="Salamov A."/>
            <person name="Aerts A."/>
            <person name="Riley R."/>
            <person name="Clum A."/>
            <person name="Lindquist E."/>
            <person name="Ence D."/>
            <person name="Campbell M."/>
            <person name="Kronenberg Z."/>
            <person name="Feau N."/>
            <person name="Dhillon B."/>
            <person name="Hamelin R."/>
            <person name="Burleigh J."/>
            <person name="Smith J."/>
            <person name="Yandell M."/>
            <person name="Nelson C."/>
            <person name="Grigoriev I."/>
            <person name="Davis J."/>
        </authorList>
    </citation>
    <scope>NUCLEOTIDE SEQUENCE</scope>
    <source>
        <strain evidence="2">G11</strain>
    </source>
</reference>
<organism evidence="2 3">
    <name type="scientific">Cronartium quercuum f. sp. fusiforme G11</name>
    <dbReference type="NCBI Taxonomy" id="708437"/>
    <lineage>
        <taxon>Eukaryota</taxon>
        <taxon>Fungi</taxon>
        <taxon>Dikarya</taxon>
        <taxon>Basidiomycota</taxon>
        <taxon>Pucciniomycotina</taxon>
        <taxon>Pucciniomycetes</taxon>
        <taxon>Pucciniales</taxon>
        <taxon>Coleosporiaceae</taxon>
        <taxon>Cronartium</taxon>
    </lineage>
</organism>